<feature type="signal peptide" evidence="2">
    <location>
        <begin position="1"/>
        <end position="29"/>
    </location>
</feature>
<reference evidence="4" key="1">
    <citation type="submission" date="2016-05" db="EMBL/GenBank/DDBJ databases">
        <authorList>
            <person name="Naeem Raeece"/>
        </authorList>
    </citation>
    <scope>NUCLEOTIDE SEQUENCE [LARGE SCALE GENOMIC DNA]</scope>
</reference>
<sequence>MNIFSTVAHTNWLFFLFLLCVQKMKTVISRGTQSFCHLFDFVNFNQLAFLQKGGEKSSFWGKNHMYQHLRIYLCKGGYMRILKARRRYMYAICHYNGYELRQSFQNAQFSKEQVALPSLSFSHPPLPYYFWASSICSSFPLFCFSLPWPLCFAPFLRALCCCDYGNAVTAETNLLRAWACPFYPFWLLFPFPVFTLDVFTLDVFTLAVFTLAVFTLAVFTLASLYTRETTFSLSVSPPRCFGKSKRQKATVKKWIAYWW</sequence>
<organism evidence="3 4">
    <name type="scientific">Plasmodium ovale wallikeri</name>
    <dbReference type="NCBI Taxonomy" id="864142"/>
    <lineage>
        <taxon>Eukaryota</taxon>
        <taxon>Sar</taxon>
        <taxon>Alveolata</taxon>
        <taxon>Apicomplexa</taxon>
        <taxon>Aconoidasida</taxon>
        <taxon>Haemosporida</taxon>
        <taxon>Plasmodiidae</taxon>
        <taxon>Plasmodium</taxon>
        <taxon>Plasmodium (Plasmodium)</taxon>
    </lineage>
</organism>
<feature type="transmembrane region" description="Helical" evidence="1">
    <location>
        <begin position="174"/>
        <end position="191"/>
    </location>
</feature>
<name>A0A1A8YWK9_PLAOA</name>
<dbReference type="Proteomes" id="UP000078550">
    <property type="component" value="Unassembled WGS sequence"/>
</dbReference>
<feature type="transmembrane region" description="Helical" evidence="1">
    <location>
        <begin position="203"/>
        <end position="225"/>
    </location>
</feature>
<evidence type="ECO:0008006" key="5">
    <source>
        <dbReference type="Google" id="ProtNLM"/>
    </source>
</evidence>
<keyword evidence="2" id="KW-0732">Signal</keyword>
<gene>
    <name evidence="3" type="ORF">POVWA2_028320</name>
</gene>
<evidence type="ECO:0000256" key="1">
    <source>
        <dbReference type="SAM" id="Phobius"/>
    </source>
</evidence>
<evidence type="ECO:0000256" key="2">
    <source>
        <dbReference type="SAM" id="SignalP"/>
    </source>
</evidence>
<protein>
    <recommendedName>
        <fullName evidence="5">PIR Superfamily Protein</fullName>
    </recommendedName>
</protein>
<dbReference type="AlphaFoldDB" id="A0A1A8YWK9"/>
<feature type="chain" id="PRO_5008382202" description="PIR Superfamily Protein" evidence="2">
    <location>
        <begin position="30"/>
        <end position="259"/>
    </location>
</feature>
<evidence type="ECO:0000313" key="3">
    <source>
        <dbReference type="EMBL" id="SBT36081.1"/>
    </source>
</evidence>
<keyword evidence="1" id="KW-1133">Transmembrane helix</keyword>
<keyword evidence="1" id="KW-0472">Membrane</keyword>
<proteinExistence type="predicted"/>
<keyword evidence="1" id="KW-0812">Transmembrane</keyword>
<accession>A0A1A8YWK9</accession>
<dbReference type="EMBL" id="FLRE01000113">
    <property type="protein sequence ID" value="SBT36081.1"/>
    <property type="molecule type" value="Genomic_DNA"/>
</dbReference>
<evidence type="ECO:0000313" key="4">
    <source>
        <dbReference type="Proteomes" id="UP000078550"/>
    </source>
</evidence>